<dbReference type="SUPFAM" id="SSF51161">
    <property type="entry name" value="Trimeric LpxA-like enzymes"/>
    <property type="match status" value="1"/>
</dbReference>
<evidence type="ECO:0000256" key="4">
    <source>
        <dbReference type="ARBA" id="ARBA00023315"/>
    </source>
</evidence>
<dbReference type="InterPro" id="IPR001451">
    <property type="entry name" value="Hexapep"/>
</dbReference>
<evidence type="ECO:0000256" key="2">
    <source>
        <dbReference type="ARBA" id="ARBA00022679"/>
    </source>
</evidence>
<dbReference type="InterPro" id="IPR018357">
    <property type="entry name" value="Hexapep_transf_CS"/>
</dbReference>
<dbReference type="PROSITE" id="PS00101">
    <property type="entry name" value="HEXAPEP_TRANSFERASES"/>
    <property type="match status" value="1"/>
</dbReference>
<evidence type="ECO:0000256" key="1">
    <source>
        <dbReference type="ARBA" id="ARBA00007274"/>
    </source>
</evidence>
<sequence length="202" mass="22662">MEFKMREKEKMLAGKPYRAFGEELVAERQAAKELIFEFNSLHPSKIEQRNKIIQRLFGKTGKNFIIEPPFRCDYGYNISIGENFYANYNCTIIDCAKVTIGDNAFIAPNVSLFTAGHPVHSDIRNYQLEYATPIFIGDNVWLGGGAIVNPGVIIDDNVVIGSGSVVTKDIPANVIAVGNPCRVKRKITEKDKTNFLEMMHND</sequence>
<reference evidence="6" key="1">
    <citation type="submission" date="2006-06" db="EMBL/GenBank/DDBJ databases">
        <title>Complete sequence of chromosome 1 of Methanosarcina barkeri str. fusaro.</title>
        <authorList>
            <person name="Copeland A."/>
            <person name="Lucas S."/>
            <person name="Lapidus A."/>
            <person name="Barry K."/>
            <person name="Detter J.C."/>
            <person name="Glavina T."/>
            <person name="Hammon N."/>
            <person name="Israni S."/>
            <person name="Pitluck S."/>
            <person name="Goodwin L.A."/>
            <person name="Saunders E.H."/>
            <person name="Schmutz J."/>
            <person name="Larimer F."/>
            <person name="Land M."/>
            <person name="Anderson I."/>
            <person name="Richardson P."/>
        </authorList>
    </citation>
    <scope>NUCLEOTIDE SEQUENCE</scope>
    <source>
        <strain evidence="6">Fusaro</strain>
    </source>
</reference>
<dbReference type="PANTHER" id="PTHR43017:SF1">
    <property type="entry name" value="ACETYLTRANSFERASE YJL218W-RELATED"/>
    <property type="match status" value="1"/>
</dbReference>
<dbReference type="eggNOG" id="arCOG01848">
    <property type="taxonomic scope" value="Archaea"/>
</dbReference>
<protein>
    <submittedName>
        <fullName evidence="6">Galactoside-O-acetyltransferase</fullName>
    </submittedName>
</protein>
<keyword evidence="4" id="KW-0012">Acyltransferase</keyword>
<name>Q465V0_METBF</name>
<feature type="domain" description="Maltose/galactoside acetyltransferase" evidence="5">
    <location>
        <begin position="8"/>
        <end position="62"/>
    </location>
</feature>
<dbReference type="SMART" id="SM01266">
    <property type="entry name" value="Mac"/>
    <property type="match status" value="1"/>
</dbReference>
<dbReference type="Pfam" id="PF12464">
    <property type="entry name" value="Mac"/>
    <property type="match status" value="1"/>
</dbReference>
<proteinExistence type="inferred from homology"/>
<dbReference type="FunFam" id="2.160.10.10:FF:000008">
    <property type="entry name" value="Maltose O-acetyltransferase"/>
    <property type="match status" value="1"/>
</dbReference>
<dbReference type="STRING" id="269797.Mbar_A3469"/>
<dbReference type="InterPro" id="IPR039369">
    <property type="entry name" value="LacA-like"/>
</dbReference>
<keyword evidence="2 6" id="KW-0808">Transferase</keyword>
<dbReference type="PaxDb" id="269797-Mbar_A3469"/>
<evidence type="ECO:0000313" key="6">
    <source>
        <dbReference type="EMBL" id="AAZ72342.1"/>
    </source>
</evidence>
<gene>
    <name evidence="6" type="ordered locus">Mbar_A3469</name>
</gene>
<dbReference type="KEGG" id="mba:Mbar_A3469"/>
<dbReference type="Gene3D" id="2.160.10.10">
    <property type="entry name" value="Hexapeptide repeat proteins"/>
    <property type="match status" value="1"/>
</dbReference>
<dbReference type="InterPro" id="IPR011004">
    <property type="entry name" value="Trimer_LpxA-like_sf"/>
</dbReference>
<dbReference type="GO" id="GO:0008870">
    <property type="term" value="F:galactoside O-acetyltransferase activity"/>
    <property type="evidence" value="ECO:0007669"/>
    <property type="project" value="TreeGrafter"/>
</dbReference>
<dbReference type="PANTHER" id="PTHR43017">
    <property type="entry name" value="GALACTOSIDE O-ACETYLTRANSFERASE"/>
    <property type="match status" value="1"/>
</dbReference>
<accession>Q465V0</accession>
<evidence type="ECO:0000256" key="3">
    <source>
        <dbReference type="ARBA" id="ARBA00022737"/>
    </source>
</evidence>
<evidence type="ECO:0000259" key="5">
    <source>
        <dbReference type="SMART" id="SM01266"/>
    </source>
</evidence>
<organism evidence="6">
    <name type="scientific">Methanosarcina barkeri (strain Fusaro / DSM 804)</name>
    <dbReference type="NCBI Taxonomy" id="269797"/>
    <lineage>
        <taxon>Archaea</taxon>
        <taxon>Methanobacteriati</taxon>
        <taxon>Methanobacteriota</taxon>
        <taxon>Stenosarchaea group</taxon>
        <taxon>Methanomicrobia</taxon>
        <taxon>Methanosarcinales</taxon>
        <taxon>Methanosarcinaceae</taxon>
        <taxon>Methanosarcina</taxon>
    </lineage>
</organism>
<dbReference type="Pfam" id="PF00132">
    <property type="entry name" value="Hexapep"/>
    <property type="match status" value="1"/>
</dbReference>
<dbReference type="AlphaFoldDB" id="Q465V0"/>
<keyword evidence="3" id="KW-0677">Repeat</keyword>
<dbReference type="InterPro" id="IPR024688">
    <property type="entry name" value="Mac_dom"/>
</dbReference>
<dbReference type="EMBL" id="CP000099">
    <property type="protein sequence ID" value="AAZ72342.1"/>
    <property type="molecule type" value="Genomic_DNA"/>
</dbReference>
<dbReference type="CDD" id="cd03357">
    <property type="entry name" value="LbH_MAT_GAT"/>
    <property type="match status" value="1"/>
</dbReference>
<comment type="similarity">
    <text evidence="1">Belongs to the transferase hexapeptide repeat family.</text>
</comment>
<dbReference type="HOGENOM" id="CLU_051638_3_3_2"/>